<keyword evidence="1" id="KW-0472">Membrane</keyword>
<dbReference type="EMBL" id="PYMB01000005">
    <property type="protein sequence ID" value="PSW12326.1"/>
    <property type="molecule type" value="Genomic_DNA"/>
</dbReference>
<protein>
    <submittedName>
        <fullName evidence="2">Uncharacterized protein</fullName>
    </submittedName>
</protein>
<organism evidence="2 3">
    <name type="scientific">Photobacterium rosenbergii</name>
    <dbReference type="NCBI Taxonomy" id="294936"/>
    <lineage>
        <taxon>Bacteria</taxon>
        <taxon>Pseudomonadati</taxon>
        <taxon>Pseudomonadota</taxon>
        <taxon>Gammaproteobacteria</taxon>
        <taxon>Vibrionales</taxon>
        <taxon>Vibrionaceae</taxon>
        <taxon>Photobacterium</taxon>
    </lineage>
</organism>
<reference evidence="2 3" key="1">
    <citation type="submission" date="2018-03" db="EMBL/GenBank/DDBJ databases">
        <title>Whole genome sequencing of Histamine producing bacteria.</title>
        <authorList>
            <person name="Butler K."/>
        </authorList>
    </citation>
    <scope>NUCLEOTIDE SEQUENCE [LARGE SCALE GENOMIC DNA]</scope>
    <source>
        <strain evidence="2 3">DSM 19138</strain>
    </source>
</reference>
<proteinExistence type="predicted"/>
<feature type="transmembrane region" description="Helical" evidence="1">
    <location>
        <begin position="36"/>
        <end position="55"/>
    </location>
</feature>
<gene>
    <name evidence="2" type="ORF">C9J01_14220</name>
</gene>
<feature type="transmembrane region" description="Helical" evidence="1">
    <location>
        <begin position="12"/>
        <end position="30"/>
    </location>
</feature>
<dbReference type="AlphaFoldDB" id="A0A2T3NDK4"/>
<keyword evidence="1" id="KW-0812">Transmembrane</keyword>
<evidence type="ECO:0000256" key="1">
    <source>
        <dbReference type="SAM" id="Phobius"/>
    </source>
</evidence>
<name>A0A2T3NDK4_9GAMM</name>
<keyword evidence="1" id="KW-1133">Transmembrane helix</keyword>
<evidence type="ECO:0000313" key="3">
    <source>
        <dbReference type="Proteomes" id="UP000241346"/>
    </source>
</evidence>
<comment type="caution">
    <text evidence="2">The sequence shown here is derived from an EMBL/GenBank/DDBJ whole genome shotgun (WGS) entry which is preliminary data.</text>
</comment>
<accession>A0A2T3NDK4</accession>
<sequence length="79" mass="9174">MLFDLSAYFIRIYLGWCMSLNLLYECAVNIDDNLAYSKTIVFNLVLLLFTVRQIIGLKRRGYNQHSMSINMMSALSIDN</sequence>
<evidence type="ECO:0000313" key="2">
    <source>
        <dbReference type="EMBL" id="PSW12326.1"/>
    </source>
</evidence>
<dbReference type="Proteomes" id="UP000241346">
    <property type="component" value="Unassembled WGS sequence"/>
</dbReference>